<dbReference type="Gene3D" id="3.30.70.270">
    <property type="match status" value="2"/>
</dbReference>
<dbReference type="PROSITE" id="PS50994">
    <property type="entry name" value="INTEGRASE"/>
    <property type="match status" value="1"/>
</dbReference>
<dbReference type="GO" id="GO:0003676">
    <property type="term" value="F:nucleic acid binding"/>
    <property type="evidence" value="ECO:0007669"/>
    <property type="project" value="InterPro"/>
</dbReference>
<sequence length="706" mass="79433">MASFTVNVKKLYFILSAQPGCRQSASFRKSKTSATRPLSESEGGVPDHDGYGYLQTIEKSLGQPAACGPEKRRADPPMRRLPTSQRSYEARQSPQSTISRLDTYGITINLSKCAFEKDKIDFLGYEVLTSGISPLEEKIKAIVAYPRPKTIVELRRFLGMLNFSRAHLPKAAEHQEIFNKHIHGAKKKDKTPIDWTPDDERAFEKCKVSLQSAVILSHPLADTILGLMTDASNTAVGTDSETPRRKRQLLFISEFTTDIRHFSGEGNAVADALSRVDAITCSTTINFEELSAAQSDDATLTHLLQDTDSSAKLNYFYLPVKLPLTSRKLMSERYFWPNMNRDVGNWAKSCIQYQRAKVQRHVISDLGRFSPSERFGHIHVDIVGPLPTTTDDYKYLLTIIDRCTGWPEAFPMKDISADSVAKVILKGWIARYGCPSKLTSDQGKQFESNLFHKLSKFLGIDKIRTTPYHPQSNGMVERWYRSLKSALRAPLNHKSWIEELPIILLGLRAVPQSDTNVSAAELTFGKTLRLPGNFYDTERNVNYDSYEYVQKLRQSIDRLKPRPAARNYKHIFVYADLKTCNKVFVRNDTVRKQNSLIDRLKPAYVLNETDVTDGTSPQKVHFTPPELPSPTSCHETPKISRSGRIIRRPEVMTDRQPIAKALASTYICDTAPVAILPAGVSRVASSSGTSRRQTLVKGRQPANPHH</sequence>
<dbReference type="AlphaFoldDB" id="A0A4C1UVE8"/>
<dbReference type="InterPro" id="IPR041577">
    <property type="entry name" value="RT_RNaseH_2"/>
</dbReference>
<dbReference type="InterPro" id="IPR043128">
    <property type="entry name" value="Rev_trsase/Diguanyl_cyclase"/>
</dbReference>
<dbReference type="Pfam" id="PF17919">
    <property type="entry name" value="RT_RNaseH_2"/>
    <property type="match status" value="1"/>
</dbReference>
<dbReference type="SUPFAM" id="SSF56672">
    <property type="entry name" value="DNA/RNA polymerases"/>
    <property type="match status" value="1"/>
</dbReference>
<dbReference type="FunFam" id="3.30.420.10:FF:000032">
    <property type="entry name" value="Retrovirus-related Pol polyprotein from transposon 297-like Protein"/>
    <property type="match status" value="1"/>
</dbReference>
<evidence type="ECO:0000259" key="3">
    <source>
        <dbReference type="PROSITE" id="PS50994"/>
    </source>
</evidence>
<dbReference type="EC" id="2.7.7.49" evidence="1"/>
<feature type="compositionally biased region" description="Polar residues" evidence="2">
    <location>
        <begin position="25"/>
        <end position="38"/>
    </location>
</feature>
<proteinExistence type="predicted"/>
<dbReference type="InterPro" id="IPR036397">
    <property type="entry name" value="RNaseH_sf"/>
</dbReference>
<dbReference type="EMBL" id="BGZK01000233">
    <property type="protein sequence ID" value="GBP30473.1"/>
    <property type="molecule type" value="Genomic_DNA"/>
</dbReference>
<dbReference type="InterPro" id="IPR043502">
    <property type="entry name" value="DNA/RNA_pol_sf"/>
</dbReference>
<feature type="compositionally biased region" description="Polar residues" evidence="2">
    <location>
        <begin position="684"/>
        <end position="693"/>
    </location>
</feature>
<organism evidence="4 5">
    <name type="scientific">Eumeta variegata</name>
    <name type="common">Bagworm moth</name>
    <name type="synonym">Eumeta japonica</name>
    <dbReference type="NCBI Taxonomy" id="151549"/>
    <lineage>
        <taxon>Eukaryota</taxon>
        <taxon>Metazoa</taxon>
        <taxon>Ecdysozoa</taxon>
        <taxon>Arthropoda</taxon>
        <taxon>Hexapoda</taxon>
        <taxon>Insecta</taxon>
        <taxon>Pterygota</taxon>
        <taxon>Neoptera</taxon>
        <taxon>Endopterygota</taxon>
        <taxon>Lepidoptera</taxon>
        <taxon>Glossata</taxon>
        <taxon>Ditrysia</taxon>
        <taxon>Tineoidea</taxon>
        <taxon>Psychidae</taxon>
        <taxon>Oiketicinae</taxon>
        <taxon>Eumeta</taxon>
    </lineage>
</organism>
<feature type="compositionally biased region" description="Polar residues" evidence="2">
    <location>
        <begin position="82"/>
        <end position="96"/>
    </location>
</feature>
<dbReference type="STRING" id="151549.A0A4C1UVE8"/>
<dbReference type="InterPro" id="IPR012337">
    <property type="entry name" value="RNaseH-like_sf"/>
</dbReference>
<dbReference type="PANTHER" id="PTHR37984">
    <property type="entry name" value="PROTEIN CBG26694"/>
    <property type="match status" value="1"/>
</dbReference>
<dbReference type="SUPFAM" id="SSF53098">
    <property type="entry name" value="Ribonuclease H-like"/>
    <property type="match status" value="1"/>
</dbReference>
<feature type="region of interest" description="Disordered" evidence="2">
    <location>
        <begin position="684"/>
        <end position="706"/>
    </location>
</feature>
<dbReference type="OrthoDB" id="775972at2759"/>
<dbReference type="InterPro" id="IPR001584">
    <property type="entry name" value="Integrase_cat-core"/>
</dbReference>
<gene>
    <name evidence="4" type="primary">POL</name>
    <name evidence="4" type="ORF">EVAR_20926_1</name>
</gene>
<feature type="region of interest" description="Disordered" evidence="2">
    <location>
        <begin position="25"/>
        <end position="49"/>
    </location>
</feature>
<dbReference type="Pfam" id="PF17921">
    <property type="entry name" value="Integrase_H2C2"/>
    <property type="match status" value="1"/>
</dbReference>
<dbReference type="InterPro" id="IPR050951">
    <property type="entry name" value="Retrovirus_Pol_polyprotein"/>
</dbReference>
<feature type="domain" description="Integrase catalytic" evidence="3">
    <location>
        <begin position="367"/>
        <end position="539"/>
    </location>
</feature>
<dbReference type="Pfam" id="PF00665">
    <property type="entry name" value="rve"/>
    <property type="match status" value="1"/>
</dbReference>
<feature type="region of interest" description="Disordered" evidence="2">
    <location>
        <begin position="64"/>
        <end position="96"/>
    </location>
</feature>
<comment type="caution">
    <text evidence="4">The sequence shown here is derived from an EMBL/GenBank/DDBJ whole genome shotgun (WGS) entry which is preliminary data.</text>
</comment>
<name>A0A4C1UVE8_EUMVA</name>
<dbReference type="PANTHER" id="PTHR37984:SF15">
    <property type="entry name" value="INTEGRASE CATALYTIC DOMAIN-CONTAINING PROTEIN"/>
    <property type="match status" value="1"/>
</dbReference>
<feature type="compositionally biased region" description="Basic and acidic residues" evidence="2">
    <location>
        <begin position="69"/>
        <end position="78"/>
    </location>
</feature>
<evidence type="ECO:0000256" key="1">
    <source>
        <dbReference type="ARBA" id="ARBA00012493"/>
    </source>
</evidence>
<evidence type="ECO:0000256" key="2">
    <source>
        <dbReference type="SAM" id="MobiDB-lite"/>
    </source>
</evidence>
<evidence type="ECO:0000313" key="5">
    <source>
        <dbReference type="Proteomes" id="UP000299102"/>
    </source>
</evidence>
<reference evidence="4 5" key="1">
    <citation type="journal article" date="2019" name="Commun. Biol.">
        <title>The bagworm genome reveals a unique fibroin gene that provides high tensile strength.</title>
        <authorList>
            <person name="Kono N."/>
            <person name="Nakamura H."/>
            <person name="Ohtoshi R."/>
            <person name="Tomita M."/>
            <person name="Numata K."/>
            <person name="Arakawa K."/>
        </authorList>
    </citation>
    <scope>NUCLEOTIDE SEQUENCE [LARGE SCALE GENOMIC DNA]</scope>
</reference>
<keyword evidence="5" id="KW-1185">Reference proteome</keyword>
<dbReference type="GO" id="GO:0015074">
    <property type="term" value="P:DNA integration"/>
    <property type="evidence" value="ECO:0007669"/>
    <property type="project" value="InterPro"/>
</dbReference>
<dbReference type="GO" id="GO:0003964">
    <property type="term" value="F:RNA-directed DNA polymerase activity"/>
    <property type="evidence" value="ECO:0007669"/>
    <property type="project" value="UniProtKB-EC"/>
</dbReference>
<dbReference type="InterPro" id="IPR041588">
    <property type="entry name" value="Integrase_H2C2"/>
</dbReference>
<accession>A0A4C1UVE8</accession>
<evidence type="ECO:0000313" key="4">
    <source>
        <dbReference type="EMBL" id="GBP30473.1"/>
    </source>
</evidence>
<protein>
    <recommendedName>
        <fullName evidence="1">RNA-directed DNA polymerase</fullName>
        <ecNumber evidence="1">2.7.7.49</ecNumber>
    </recommendedName>
</protein>
<dbReference type="GO" id="GO:0042575">
    <property type="term" value="C:DNA polymerase complex"/>
    <property type="evidence" value="ECO:0007669"/>
    <property type="project" value="UniProtKB-ARBA"/>
</dbReference>
<dbReference type="Proteomes" id="UP000299102">
    <property type="component" value="Unassembled WGS sequence"/>
</dbReference>
<dbReference type="Gene3D" id="3.30.420.10">
    <property type="entry name" value="Ribonuclease H-like superfamily/Ribonuclease H"/>
    <property type="match status" value="1"/>
</dbReference>